<evidence type="ECO:0000313" key="6">
    <source>
        <dbReference type="Proteomes" id="UP000781932"/>
    </source>
</evidence>
<keyword evidence="2" id="KW-0175">Coiled coil</keyword>
<dbReference type="GeneID" id="62164004"/>
<name>A0A9P6LJ43_9PEZI</name>
<dbReference type="Pfam" id="PF24883">
    <property type="entry name" value="NPHP3_N"/>
    <property type="match status" value="1"/>
</dbReference>
<evidence type="ECO:0000259" key="3">
    <source>
        <dbReference type="Pfam" id="PF17111"/>
    </source>
</evidence>
<dbReference type="EMBL" id="JAATWM020000027">
    <property type="protein sequence ID" value="KAF9874232.1"/>
    <property type="molecule type" value="Genomic_DNA"/>
</dbReference>
<evidence type="ECO:0000259" key="4">
    <source>
        <dbReference type="Pfam" id="PF24883"/>
    </source>
</evidence>
<feature type="domain" description="Nephrocystin 3-like N-terminal" evidence="4">
    <location>
        <begin position="199"/>
        <end position="362"/>
    </location>
</feature>
<keyword evidence="1" id="KW-0677">Repeat</keyword>
<dbReference type="InterPro" id="IPR056884">
    <property type="entry name" value="NPHP3-like_N"/>
</dbReference>
<reference evidence="5" key="1">
    <citation type="submission" date="2020-03" db="EMBL/GenBank/DDBJ databases">
        <authorList>
            <person name="He L."/>
        </authorList>
    </citation>
    <scope>NUCLEOTIDE SEQUENCE</scope>
    <source>
        <strain evidence="5">CkLH20</strain>
    </source>
</reference>
<dbReference type="SUPFAM" id="SSF52540">
    <property type="entry name" value="P-loop containing nucleoside triphosphate hydrolases"/>
    <property type="match status" value="1"/>
</dbReference>
<gene>
    <name evidence="5" type="ORF">CkaCkLH20_08215</name>
</gene>
<dbReference type="Pfam" id="PF17111">
    <property type="entry name" value="PigL_N"/>
    <property type="match status" value="1"/>
</dbReference>
<dbReference type="InterPro" id="IPR027417">
    <property type="entry name" value="P-loop_NTPase"/>
</dbReference>
<feature type="coiled-coil region" evidence="2">
    <location>
        <begin position="25"/>
        <end position="59"/>
    </location>
</feature>
<reference evidence="5" key="2">
    <citation type="submission" date="2020-11" db="EMBL/GenBank/DDBJ databases">
        <title>Whole genome sequencing of Colletotrichum sp.</title>
        <authorList>
            <person name="Li H."/>
        </authorList>
    </citation>
    <scope>NUCLEOTIDE SEQUENCE</scope>
    <source>
        <strain evidence="5">CkLH20</strain>
    </source>
</reference>
<evidence type="ECO:0000256" key="1">
    <source>
        <dbReference type="ARBA" id="ARBA00022737"/>
    </source>
</evidence>
<evidence type="ECO:0000256" key="2">
    <source>
        <dbReference type="SAM" id="Coils"/>
    </source>
</evidence>
<protein>
    <submittedName>
        <fullName evidence="5">Ankyrin repeat protein</fullName>
    </submittedName>
</protein>
<proteinExistence type="predicted"/>
<dbReference type="Proteomes" id="UP000781932">
    <property type="component" value="Unassembled WGS sequence"/>
</dbReference>
<feature type="domain" description="Azaphilone pigments biosynthesis cluster protein L N-terminal" evidence="3">
    <location>
        <begin position="3"/>
        <end position="156"/>
    </location>
</feature>
<dbReference type="PANTHER" id="PTHR10039">
    <property type="entry name" value="AMELOGENIN"/>
    <property type="match status" value="1"/>
</dbReference>
<dbReference type="AlphaFoldDB" id="A0A9P6LJ43"/>
<keyword evidence="6" id="KW-1185">Reference proteome</keyword>
<dbReference type="PANTHER" id="PTHR10039:SF16">
    <property type="entry name" value="GPI INOSITOL-DEACYLASE"/>
    <property type="match status" value="1"/>
</dbReference>
<organism evidence="5 6">
    <name type="scientific">Colletotrichum karsti</name>
    <dbReference type="NCBI Taxonomy" id="1095194"/>
    <lineage>
        <taxon>Eukaryota</taxon>
        <taxon>Fungi</taxon>
        <taxon>Dikarya</taxon>
        <taxon>Ascomycota</taxon>
        <taxon>Pezizomycotina</taxon>
        <taxon>Sordariomycetes</taxon>
        <taxon>Hypocreomycetidae</taxon>
        <taxon>Glomerellales</taxon>
        <taxon>Glomerellaceae</taxon>
        <taxon>Colletotrichum</taxon>
        <taxon>Colletotrichum boninense species complex</taxon>
    </lineage>
</organism>
<comment type="caution">
    <text evidence="5">The sequence shown here is derived from an EMBL/GenBank/DDBJ whole genome shotgun (WGS) entry which is preliminary data.</text>
</comment>
<dbReference type="RefSeq" id="XP_038743693.1">
    <property type="nucleotide sequence ID" value="XM_038890930.1"/>
</dbReference>
<dbReference type="Gene3D" id="3.40.50.300">
    <property type="entry name" value="P-loop containing nucleotide triphosphate hydrolases"/>
    <property type="match status" value="1"/>
</dbReference>
<dbReference type="OrthoDB" id="194358at2759"/>
<sequence>MSDPLSIAASIAGVAGLADIVFNRLVKYGRMVKNAEKEIKDLVKEVDLLTGALESLKRLARLLEDGDFEESLRMNHIDACNSVLMEMDKKLRKVDEKSVRQRLLWPFKNERVKEWLEELSRHRESINLALSANSLDAMLRVLAQADRNASEIVAEVKETRKITSRIHQDSERQKVLDFFLKYNPQQNYDMSLQLRHPRTGLWLQRLPEFQHWLQHPDSKLWLKGIPGAGKTVLAGSIIEAAMGKSTETIPSAFFFCDYKEPQTHEVETILMALVYQLAIQNEEAYKRLERYYEELHPSRGLPKAPKATALERLLNEMVQLYDHVYLVVDGLDECGTRVDEVVETLCDISEETENISMALLSRDEDEIRDRLMYDFVSVEIAAHKEDITEYVTAEIAERIGNRKLHIQDPDLRGEILQGLVGGAKGM</sequence>
<evidence type="ECO:0000313" key="5">
    <source>
        <dbReference type="EMBL" id="KAF9874232.1"/>
    </source>
</evidence>
<dbReference type="InterPro" id="IPR031348">
    <property type="entry name" value="PigL_N"/>
</dbReference>
<accession>A0A9P6LJ43</accession>